<name>A0A7X6FUN2_9HYPH</name>
<dbReference type="Proteomes" id="UP000558475">
    <property type="component" value="Unassembled WGS sequence"/>
</dbReference>
<comment type="caution">
    <text evidence="1">The sequence shown here is derived from an EMBL/GenBank/DDBJ whole genome shotgun (WGS) entry which is preliminary data.</text>
</comment>
<organism evidence="1 2">
    <name type="scientific">Brucella tritici</name>
    <dbReference type="NCBI Taxonomy" id="94626"/>
    <lineage>
        <taxon>Bacteria</taxon>
        <taxon>Pseudomonadati</taxon>
        <taxon>Pseudomonadota</taxon>
        <taxon>Alphaproteobacteria</taxon>
        <taxon>Hyphomicrobiales</taxon>
        <taxon>Brucellaceae</taxon>
        <taxon>Brucella/Ochrobactrum group</taxon>
        <taxon>Brucella</taxon>
    </lineage>
</organism>
<dbReference type="EMBL" id="JAAXZB010000002">
    <property type="protein sequence ID" value="NKW10708.1"/>
    <property type="molecule type" value="Genomic_DNA"/>
</dbReference>
<evidence type="ECO:0000313" key="2">
    <source>
        <dbReference type="Proteomes" id="UP000558475"/>
    </source>
</evidence>
<proteinExistence type="predicted"/>
<sequence>MQFVTTGYSVTGGPLTLESSSTAAPIIRVGSAGDATVTATVGSVLSGSKGMEKAIWAL</sequence>
<accession>A0A7X6FUN2</accession>
<reference evidence="1 2" key="1">
    <citation type="submission" date="2020-04" db="EMBL/GenBank/DDBJ databases">
        <title>Whole genome sequencing of clinical and environmental type strains of Ochrobactrum.</title>
        <authorList>
            <person name="Dharne M."/>
        </authorList>
    </citation>
    <scope>NUCLEOTIDE SEQUENCE [LARGE SCALE GENOMIC DNA]</scope>
    <source>
        <strain evidence="1 2">DSM 13340</strain>
    </source>
</reference>
<dbReference type="AlphaFoldDB" id="A0A7X6FUN2"/>
<gene>
    <name evidence="1" type="ORF">HGG76_20680</name>
</gene>
<evidence type="ECO:0000313" key="1">
    <source>
        <dbReference type="EMBL" id="NKW10708.1"/>
    </source>
</evidence>
<protein>
    <submittedName>
        <fullName evidence="1">Uncharacterized protein</fullName>
    </submittedName>
</protein>